<gene>
    <name evidence="1" type="ORF">SDC9_142564</name>
</gene>
<organism evidence="1">
    <name type="scientific">bioreactor metagenome</name>
    <dbReference type="NCBI Taxonomy" id="1076179"/>
    <lineage>
        <taxon>unclassified sequences</taxon>
        <taxon>metagenomes</taxon>
        <taxon>ecological metagenomes</taxon>
    </lineage>
</organism>
<dbReference type="AlphaFoldDB" id="A0A645E0X4"/>
<name>A0A645E0X4_9ZZZZ</name>
<evidence type="ECO:0000313" key="1">
    <source>
        <dbReference type="EMBL" id="MPM95410.1"/>
    </source>
</evidence>
<sequence length="127" mass="14380">MLGHVELFCRGDTVSAAEHSVSVRIGERLPDHPRTKFSFGAFKYAHRTVDKHRAGGKNLFGIPFCCLRSDIHHACVLRQCADEGFAPVASLVEVSKIDRKQETVPITRQQRRRRVDQRIKIGTLQKS</sequence>
<accession>A0A645E0X4</accession>
<proteinExistence type="predicted"/>
<reference evidence="1" key="1">
    <citation type="submission" date="2019-08" db="EMBL/GenBank/DDBJ databases">
        <authorList>
            <person name="Kucharzyk K."/>
            <person name="Murdoch R.W."/>
            <person name="Higgins S."/>
            <person name="Loffler F."/>
        </authorList>
    </citation>
    <scope>NUCLEOTIDE SEQUENCE</scope>
</reference>
<comment type="caution">
    <text evidence="1">The sequence shown here is derived from an EMBL/GenBank/DDBJ whole genome shotgun (WGS) entry which is preliminary data.</text>
</comment>
<dbReference type="EMBL" id="VSSQ01041911">
    <property type="protein sequence ID" value="MPM95410.1"/>
    <property type="molecule type" value="Genomic_DNA"/>
</dbReference>
<protein>
    <submittedName>
        <fullName evidence="1">Uncharacterized protein</fullName>
    </submittedName>
</protein>